<dbReference type="Pfam" id="PF13305">
    <property type="entry name" value="TetR_C_33"/>
    <property type="match status" value="1"/>
</dbReference>
<dbReference type="GeneID" id="98659020"/>
<dbReference type="SUPFAM" id="SSF48498">
    <property type="entry name" value="Tetracyclin repressor-like, C-terminal domain"/>
    <property type="match status" value="1"/>
</dbReference>
<evidence type="ECO:0000313" key="6">
    <source>
        <dbReference type="EMBL" id="MCC2177820.1"/>
    </source>
</evidence>
<gene>
    <name evidence="6" type="ORF">LKD22_11920</name>
</gene>
<dbReference type="GO" id="GO:0000976">
    <property type="term" value="F:transcription cis-regulatory region binding"/>
    <property type="evidence" value="ECO:0007669"/>
    <property type="project" value="TreeGrafter"/>
</dbReference>
<evidence type="ECO:0000313" key="7">
    <source>
        <dbReference type="Proteomes" id="UP001298753"/>
    </source>
</evidence>
<protein>
    <submittedName>
        <fullName evidence="6">TetR/AcrR family transcriptional regulator</fullName>
    </submittedName>
</protein>
<keyword evidence="1" id="KW-0805">Transcription regulation</keyword>
<accession>A0AAW4W281</accession>
<evidence type="ECO:0000256" key="1">
    <source>
        <dbReference type="ARBA" id="ARBA00023015"/>
    </source>
</evidence>
<name>A0AAW4W281_9FIRM</name>
<keyword evidence="2 4" id="KW-0238">DNA-binding</keyword>
<dbReference type="PROSITE" id="PS50977">
    <property type="entry name" value="HTH_TETR_2"/>
    <property type="match status" value="1"/>
</dbReference>
<keyword evidence="7" id="KW-1185">Reference proteome</keyword>
<dbReference type="AlphaFoldDB" id="A0AAW4W281"/>
<dbReference type="PRINTS" id="PR00455">
    <property type="entry name" value="HTHTETR"/>
</dbReference>
<dbReference type="Gene3D" id="1.10.357.10">
    <property type="entry name" value="Tetracycline Repressor, domain 2"/>
    <property type="match status" value="1"/>
</dbReference>
<evidence type="ECO:0000256" key="3">
    <source>
        <dbReference type="ARBA" id="ARBA00023163"/>
    </source>
</evidence>
<dbReference type="PANTHER" id="PTHR30055:SF234">
    <property type="entry name" value="HTH-TYPE TRANSCRIPTIONAL REGULATOR BETI"/>
    <property type="match status" value="1"/>
</dbReference>
<organism evidence="6 7">
    <name type="scientific">Agathobaculum butyriciproducens</name>
    <dbReference type="NCBI Taxonomy" id="1628085"/>
    <lineage>
        <taxon>Bacteria</taxon>
        <taxon>Bacillati</taxon>
        <taxon>Bacillota</taxon>
        <taxon>Clostridia</taxon>
        <taxon>Eubacteriales</taxon>
        <taxon>Butyricicoccaceae</taxon>
        <taxon>Agathobaculum</taxon>
    </lineage>
</organism>
<evidence type="ECO:0000259" key="5">
    <source>
        <dbReference type="PROSITE" id="PS50977"/>
    </source>
</evidence>
<dbReference type="RefSeq" id="WP_227601201.1">
    <property type="nucleotide sequence ID" value="NZ_JAJEPX010000059.1"/>
</dbReference>
<dbReference type="Proteomes" id="UP001298753">
    <property type="component" value="Unassembled WGS sequence"/>
</dbReference>
<feature type="domain" description="HTH tetR-type" evidence="5">
    <location>
        <begin position="5"/>
        <end position="65"/>
    </location>
</feature>
<evidence type="ECO:0000256" key="2">
    <source>
        <dbReference type="ARBA" id="ARBA00023125"/>
    </source>
</evidence>
<dbReference type="Gene3D" id="1.10.10.60">
    <property type="entry name" value="Homeodomain-like"/>
    <property type="match status" value="1"/>
</dbReference>
<sequence>MFHKGLNKEIIVDAAKELIEQDGFPAFSMRRLAEKLNIKTASLYAHIESMDALFTEIGLTALRAQRDCLLNAVGEKHGDTAVAALAESFRLFAAEHPELYRLIMQMPSSDDTVLKEAAAMTAEPFMRVLSDYRLSETQKMHWQRVLRGLMHGFVSEEQAGYFTHYPVSVDESYQIAVRCMIDGLHREEGETDAR</sequence>
<dbReference type="InterPro" id="IPR025996">
    <property type="entry name" value="MT1864/Rv1816-like_C"/>
</dbReference>
<dbReference type="Pfam" id="PF00440">
    <property type="entry name" value="TetR_N"/>
    <property type="match status" value="1"/>
</dbReference>
<dbReference type="SUPFAM" id="SSF46689">
    <property type="entry name" value="Homeodomain-like"/>
    <property type="match status" value="1"/>
</dbReference>
<evidence type="ECO:0000256" key="4">
    <source>
        <dbReference type="PROSITE-ProRule" id="PRU00335"/>
    </source>
</evidence>
<dbReference type="PANTHER" id="PTHR30055">
    <property type="entry name" value="HTH-TYPE TRANSCRIPTIONAL REGULATOR RUTR"/>
    <property type="match status" value="1"/>
</dbReference>
<dbReference type="GO" id="GO:0003700">
    <property type="term" value="F:DNA-binding transcription factor activity"/>
    <property type="evidence" value="ECO:0007669"/>
    <property type="project" value="TreeGrafter"/>
</dbReference>
<comment type="caution">
    <text evidence="6">The sequence shown here is derived from an EMBL/GenBank/DDBJ whole genome shotgun (WGS) entry which is preliminary data.</text>
</comment>
<proteinExistence type="predicted"/>
<dbReference type="InterPro" id="IPR009057">
    <property type="entry name" value="Homeodomain-like_sf"/>
</dbReference>
<keyword evidence="3" id="KW-0804">Transcription</keyword>
<dbReference type="InterPro" id="IPR036271">
    <property type="entry name" value="Tet_transcr_reg_TetR-rel_C_sf"/>
</dbReference>
<reference evidence="6 7" key="1">
    <citation type="submission" date="2021-10" db="EMBL/GenBank/DDBJ databases">
        <title>Anaerobic single-cell dispensing facilitates the cultivation of human gut bacteria.</title>
        <authorList>
            <person name="Afrizal A."/>
        </authorList>
    </citation>
    <scope>NUCLEOTIDE SEQUENCE [LARGE SCALE GENOMIC DNA]</scope>
    <source>
        <strain evidence="6 7">CLA-AA-H270</strain>
    </source>
</reference>
<dbReference type="EMBL" id="JAJEPX010000059">
    <property type="protein sequence ID" value="MCC2177820.1"/>
    <property type="molecule type" value="Genomic_DNA"/>
</dbReference>
<dbReference type="InterPro" id="IPR050109">
    <property type="entry name" value="HTH-type_TetR-like_transc_reg"/>
</dbReference>
<dbReference type="InterPro" id="IPR001647">
    <property type="entry name" value="HTH_TetR"/>
</dbReference>
<feature type="DNA-binding region" description="H-T-H motif" evidence="4">
    <location>
        <begin position="28"/>
        <end position="47"/>
    </location>
</feature>